<feature type="domain" description="Smf/DprA SLOG" evidence="2">
    <location>
        <begin position="75"/>
        <end position="286"/>
    </location>
</feature>
<name>G8JYL7_RHOFA</name>
<organism evidence="3">
    <name type="scientific">Rhodococcoides fascians D188</name>
    <dbReference type="NCBI Taxonomy" id="1051973"/>
    <lineage>
        <taxon>Bacteria</taxon>
        <taxon>Bacillati</taxon>
        <taxon>Actinomycetota</taxon>
        <taxon>Actinomycetes</taxon>
        <taxon>Mycobacteriales</taxon>
        <taxon>Nocardiaceae</taxon>
        <taxon>Rhodococcoides</taxon>
    </lineage>
</organism>
<reference evidence="3" key="3">
    <citation type="journal article" date="2011" name="Annu. Rev. Phytopathol.">
        <title>A successful bacterial coup d'etat: how Rhodococcus fascians redirects plant development.</title>
        <authorList>
            <person name="Stes E."/>
            <person name="Vandeputte O.M."/>
            <person name="El Jaziri M."/>
            <person name="Holsters M."/>
            <person name="Vereecke D."/>
        </authorList>
    </citation>
    <scope>NUCLEOTIDE SEQUENCE</scope>
    <source>
        <strain evidence="3">D188</strain>
        <plasmid evidence="3">pFiD188</plasmid>
    </source>
</reference>
<dbReference type="AlphaFoldDB" id="G8JYL7"/>
<reference evidence="3" key="2">
    <citation type="journal article" date="2010" name="Mol. Plant Microbe Interact.">
        <title>Rhodococcus fascians impacts plant development through the dynamic fas-mediated production of a cytokinin mix.</title>
        <authorList>
            <person name="Pertry I."/>
            <person name="Vaclavikova K."/>
            <person name="Gemrotova M."/>
            <person name="Spichal L."/>
            <person name="Galuszka P."/>
            <person name="Depuydt S."/>
            <person name="Temmerman W."/>
            <person name="Stes E."/>
            <person name="De Keyser A."/>
            <person name="Riefler M."/>
            <person name="Biondi S."/>
            <person name="Novak O."/>
            <person name="Schmulling T."/>
            <person name="Strnad M."/>
            <person name="Tarkowski P."/>
            <person name="Holsters M."/>
            <person name="Vereecke D."/>
        </authorList>
    </citation>
    <scope>NUCLEOTIDE SEQUENCE</scope>
    <source>
        <strain evidence="3">D188</strain>
        <plasmid evidence="3">pFiD188</plasmid>
    </source>
</reference>
<reference evidence="3" key="1">
    <citation type="journal article" date="2009" name="Proc. Natl. Acad. Sci. U.S.A.">
        <title>Identification of Rhodococcus fascians cytokinins and their modus operandi to reshape the plant.</title>
        <authorList>
            <person name="Pertry I."/>
            <person name="Vaclavikova K."/>
            <person name="Depuydt S."/>
            <person name="Galuszka P."/>
            <person name="Spichal L."/>
            <person name="Temmerman W."/>
            <person name="Stes E."/>
            <person name="Schmulling T."/>
            <person name="Kakimoto T."/>
            <person name="Van Montagu M.C."/>
            <person name="Strnad M."/>
            <person name="Holsters M."/>
            <person name="Tarkowski P."/>
            <person name="Vereecke D."/>
        </authorList>
    </citation>
    <scope>NUCLEOTIDE SEQUENCE</scope>
    <source>
        <strain evidence="3">D188</strain>
        <plasmid evidence="3">pFiD188</plasmid>
    </source>
</reference>
<protein>
    <submittedName>
        <fullName evidence="3">Putative DNA protecting protein A</fullName>
    </submittedName>
</protein>
<reference evidence="3" key="5">
    <citation type="journal article" date="2012" name="Mol. Plant Microbe Interact.">
        <title>pFiD188, the linear virulence plasmid of Rhodococcus fascians D188.</title>
        <authorList>
            <person name="Francis I."/>
            <person name="De Keyser A."/>
            <person name="De Backer P."/>
            <person name="Simon-Mateo C."/>
            <person name="Kalkus J."/>
            <person name="Pertry I."/>
            <person name="Ardiles-Diaz W."/>
            <person name="De Rycke R."/>
            <person name="Vandeputte O.M."/>
            <person name="El Jaziri M."/>
            <person name="Holsters M."/>
            <person name="Vereecke D."/>
        </authorList>
    </citation>
    <scope>NUCLEOTIDE SEQUENCE</scope>
    <source>
        <strain evidence="3">D188</strain>
        <plasmid evidence="3">pFiD188</plasmid>
    </source>
</reference>
<dbReference type="GO" id="GO:0009294">
    <property type="term" value="P:DNA-mediated transformation"/>
    <property type="evidence" value="ECO:0007669"/>
    <property type="project" value="InterPro"/>
</dbReference>
<geneLocation type="plasmid" evidence="3">
    <name>pFiD188</name>
</geneLocation>
<reference evidence="3" key="4">
    <citation type="submission" date="2011-06" db="EMBL/GenBank/DDBJ databases">
        <authorList>
            <person name="Vereecke D.M."/>
        </authorList>
    </citation>
    <scope>NUCLEOTIDE SEQUENCE</scope>
    <source>
        <strain evidence="3">D188</strain>
        <plasmid evidence="3">pFiD188</plasmid>
    </source>
</reference>
<keyword evidence="3" id="KW-0614">Plasmid</keyword>
<sequence length="293" mass="30138">MVWRERVAWAYLAHVARGQGSLVHLAVSLSGVEAAAEAVRHREVSEDLLRATARSWDYSGAEADLETAATLGARLVTPADAEWPQRLRMAGWLEGSTPVALWVRGQGALPGADVSAVALTGTRAATAYGEHVASEFAGDLAMRGVAVLSGSGFGIEGAVLRAALGVGAGPVAVMPCGLDRAYPSGHARLLERVAEQGVVVSEYSFGAEPRRERFNGSGALLAALSDAVVVPEAGSRGRALSVAREVHRLGRAVYAVPGPVTSAASNGCHTLIIDGVARLAMSAAGVCADPNVS</sequence>
<dbReference type="PANTHER" id="PTHR43022">
    <property type="entry name" value="PROTEIN SMF"/>
    <property type="match status" value="1"/>
</dbReference>
<dbReference type="SUPFAM" id="SSF102405">
    <property type="entry name" value="MCP/YpsA-like"/>
    <property type="match status" value="1"/>
</dbReference>
<dbReference type="InterPro" id="IPR003488">
    <property type="entry name" value="DprA"/>
</dbReference>
<proteinExistence type="inferred from homology"/>
<dbReference type="EMBL" id="JN093097">
    <property type="protein sequence ID" value="AET25138.1"/>
    <property type="molecule type" value="Genomic_DNA"/>
</dbReference>
<comment type="similarity">
    <text evidence="1">Belongs to the DprA/Smf family.</text>
</comment>
<accession>G8JYL7</accession>
<gene>
    <name evidence="3" type="ORF">pFi_002</name>
</gene>
<evidence type="ECO:0000256" key="1">
    <source>
        <dbReference type="ARBA" id="ARBA00006525"/>
    </source>
</evidence>
<evidence type="ECO:0000313" key="3">
    <source>
        <dbReference type="EMBL" id="AET25138.1"/>
    </source>
</evidence>
<dbReference type="Pfam" id="PF02481">
    <property type="entry name" value="DNA_processg_A"/>
    <property type="match status" value="1"/>
</dbReference>
<dbReference type="Gene3D" id="3.40.50.450">
    <property type="match status" value="1"/>
</dbReference>
<evidence type="ECO:0000259" key="2">
    <source>
        <dbReference type="Pfam" id="PF02481"/>
    </source>
</evidence>
<dbReference type="PANTHER" id="PTHR43022:SF1">
    <property type="entry name" value="PROTEIN SMF"/>
    <property type="match status" value="1"/>
</dbReference>
<dbReference type="InterPro" id="IPR057666">
    <property type="entry name" value="DrpA_SLOG"/>
</dbReference>